<gene>
    <name evidence="6" type="ORF">MTUNDRAET4_0232</name>
</gene>
<dbReference type="Proteomes" id="UP000294360">
    <property type="component" value="Plasmid 2"/>
</dbReference>
<evidence type="ECO:0000313" key="7">
    <source>
        <dbReference type="Proteomes" id="UP000294360"/>
    </source>
</evidence>
<dbReference type="InterPro" id="IPR036259">
    <property type="entry name" value="MFS_trans_sf"/>
</dbReference>
<dbReference type="Gene3D" id="1.20.1250.20">
    <property type="entry name" value="MFS general substrate transporter like domains"/>
    <property type="match status" value="1"/>
</dbReference>
<evidence type="ECO:0000256" key="3">
    <source>
        <dbReference type="ARBA" id="ARBA00023136"/>
    </source>
</evidence>
<dbReference type="AlphaFoldDB" id="A0A4U8Z6X3"/>
<keyword evidence="1 4" id="KW-0812">Transmembrane</keyword>
<feature type="transmembrane region" description="Helical" evidence="4">
    <location>
        <begin position="23"/>
        <end position="46"/>
    </location>
</feature>
<evidence type="ECO:0000256" key="2">
    <source>
        <dbReference type="ARBA" id="ARBA00022989"/>
    </source>
</evidence>
<feature type="domain" description="Major facilitator superfamily (MFS) profile" evidence="5">
    <location>
        <begin position="1"/>
        <end position="51"/>
    </location>
</feature>
<evidence type="ECO:0000256" key="4">
    <source>
        <dbReference type="SAM" id="Phobius"/>
    </source>
</evidence>
<proteinExistence type="predicted"/>
<reference evidence="6 7" key="1">
    <citation type="submission" date="2019-03" db="EMBL/GenBank/DDBJ databases">
        <authorList>
            <person name="Kox A.R. M."/>
        </authorList>
    </citation>
    <scope>NUCLEOTIDE SEQUENCE [LARGE SCALE GENOMIC DNA]</scope>
    <source>
        <strain evidence="6">MTUNDRAET4 annotated genome</strain>
        <plasmid evidence="7">2</plasmid>
    </source>
</reference>
<dbReference type="KEGG" id="mtun:MTUNDRAET4_0232.1"/>
<dbReference type="EMBL" id="LR536451">
    <property type="protein sequence ID" value="VFU16580.1"/>
    <property type="molecule type" value="Genomic_DNA"/>
</dbReference>
<keyword evidence="2 4" id="KW-1133">Transmembrane helix</keyword>
<evidence type="ECO:0000259" key="5">
    <source>
        <dbReference type="PROSITE" id="PS50850"/>
    </source>
</evidence>
<evidence type="ECO:0000256" key="1">
    <source>
        <dbReference type="ARBA" id="ARBA00022692"/>
    </source>
</evidence>
<geneLocation type="plasmid" evidence="6 7">
    <name>2</name>
</geneLocation>
<accession>A0A4U8Z6X3</accession>
<dbReference type="SUPFAM" id="SSF103473">
    <property type="entry name" value="MFS general substrate transporter"/>
    <property type="match status" value="1"/>
</dbReference>
<dbReference type="InterPro" id="IPR020846">
    <property type="entry name" value="MFS_dom"/>
</dbReference>
<keyword evidence="6" id="KW-0614">Plasmid</keyword>
<keyword evidence="3 4" id="KW-0472">Membrane</keyword>
<dbReference type="GO" id="GO:0022857">
    <property type="term" value="F:transmembrane transporter activity"/>
    <property type="evidence" value="ECO:0007669"/>
    <property type="project" value="InterPro"/>
</dbReference>
<protein>
    <recommendedName>
        <fullName evidence="5">Major facilitator superfamily (MFS) profile domain-containing protein</fullName>
    </recommendedName>
</protein>
<evidence type="ECO:0000313" key="6">
    <source>
        <dbReference type="EMBL" id="VFU16580.1"/>
    </source>
</evidence>
<dbReference type="PROSITE" id="PS50850">
    <property type="entry name" value="MFS"/>
    <property type="match status" value="1"/>
</dbReference>
<sequence>MGMGRLGQIVGPLLLGGLVSRQATIATIFFAAAVPCLIAALFIVTLRRYTRGADSGSLAERRRHSALAE</sequence>
<organism evidence="6 7">
    <name type="scientific">Methylocella tundrae</name>
    <dbReference type="NCBI Taxonomy" id="227605"/>
    <lineage>
        <taxon>Bacteria</taxon>
        <taxon>Pseudomonadati</taxon>
        <taxon>Pseudomonadota</taxon>
        <taxon>Alphaproteobacteria</taxon>
        <taxon>Hyphomicrobiales</taxon>
        <taxon>Beijerinckiaceae</taxon>
        <taxon>Methylocella</taxon>
    </lineage>
</organism>
<name>A0A4U8Z6X3_METTU</name>